<protein>
    <submittedName>
        <fullName evidence="4">Tyrosine-type recombinase/integrase</fullName>
    </submittedName>
</protein>
<dbReference type="PANTHER" id="PTHR30349">
    <property type="entry name" value="PHAGE INTEGRASE-RELATED"/>
    <property type="match status" value="1"/>
</dbReference>
<keyword evidence="5" id="KW-1185">Reference proteome</keyword>
<gene>
    <name evidence="4" type="ORF">RW095_13905</name>
</gene>
<sequence>MNPTVYRAAQLSNEFPEAKYALPPSFPFIVDDDNLEVDRQALRYLDSTFRRARGSGLKVKRKRTSIHSVDAAAYDLVDFLRYLVRSREAERHDSISKEGGTQESVPRALHDFTIDEVSAYRDELFARVSKQTHETLSDGTCTRRVNRALHYGDWLQRRGILFDFGTLPDDDNILLPGDDQNDVVRPLSEREWHRVRDVLGPLPSKRQHGVDERPTRNRLAAELALATGLRVDEVAKLTIHQIVDLRFDDTAPAHAEVKLRVTQTKRLVARNVYIPMYLVKELHLYIDGERREAMTEATRSWLADKQRQHTILFVNGSDARQHAGKAISADVLSNAFHTACIRAGLTSSVEKIDPVTGEKYLTQLASHRFHDLRHTFAVWKYYSEKESGNSEPWKLIQALLGHKHLSTTMNTYLKVVPGERREVNRRTFYATRRRFNGN</sequence>
<dbReference type="SUPFAM" id="SSF56349">
    <property type="entry name" value="DNA breaking-rejoining enzymes"/>
    <property type="match status" value="1"/>
</dbReference>
<reference evidence="4 5" key="1">
    <citation type="submission" date="2023-10" db="EMBL/GenBank/DDBJ databases">
        <title>Surface-active antibiotics is a multifunctional adaptation for post-fire microbes.</title>
        <authorList>
            <person name="Liu M.D."/>
            <person name="Du Y."/>
            <person name="Koupaei S.K."/>
            <person name="Kim N.R."/>
            <person name="Zhang W."/>
            <person name="Traxler M.F."/>
        </authorList>
    </citation>
    <scope>NUCLEOTIDE SEQUENCE [LARGE SCALE GENOMIC DNA]</scope>
    <source>
        <strain evidence="4 5">F3</strain>
    </source>
</reference>
<dbReference type="PROSITE" id="PS51898">
    <property type="entry name" value="TYR_RECOMBINASE"/>
    <property type="match status" value="1"/>
</dbReference>
<dbReference type="Pfam" id="PF00589">
    <property type="entry name" value="Phage_integrase"/>
    <property type="match status" value="1"/>
</dbReference>
<accession>A0ABZ0EIA1</accession>
<keyword evidence="2" id="KW-0233">DNA recombination</keyword>
<dbReference type="Gene3D" id="1.10.443.10">
    <property type="entry name" value="Intergrase catalytic core"/>
    <property type="match status" value="1"/>
</dbReference>
<evidence type="ECO:0000259" key="3">
    <source>
        <dbReference type="PROSITE" id="PS51898"/>
    </source>
</evidence>
<feature type="domain" description="Tyr recombinase" evidence="3">
    <location>
        <begin position="182"/>
        <end position="425"/>
    </location>
</feature>
<evidence type="ECO:0000313" key="4">
    <source>
        <dbReference type="EMBL" id="WOD16953.1"/>
    </source>
</evidence>
<dbReference type="CDD" id="cd00397">
    <property type="entry name" value="DNA_BRE_C"/>
    <property type="match status" value="1"/>
</dbReference>
<evidence type="ECO:0000256" key="2">
    <source>
        <dbReference type="ARBA" id="ARBA00023172"/>
    </source>
</evidence>
<evidence type="ECO:0000313" key="5">
    <source>
        <dbReference type="Proteomes" id="UP001302652"/>
    </source>
</evidence>
<dbReference type="RefSeq" id="WP_317019540.1">
    <property type="nucleotide sequence ID" value="NZ_CP136512.1"/>
</dbReference>
<dbReference type="InterPro" id="IPR002104">
    <property type="entry name" value="Integrase_catalytic"/>
</dbReference>
<proteinExistence type="predicted"/>
<name>A0ABZ0EIA1_9BURK</name>
<dbReference type="PANTHER" id="PTHR30349:SF64">
    <property type="entry name" value="PROPHAGE INTEGRASE INTD-RELATED"/>
    <property type="match status" value="1"/>
</dbReference>
<dbReference type="EMBL" id="CP136512">
    <property type="protein sequence ID" value="WOD16953.1"/>
    <property type="molecule type" value="Genomic_DNA"/>
</dbReference>
<dbReference type="InterPro" id="IPR050090">
    <property type="entry name" value="Tyrosine_recombinase_XerCD"/>
</dbReference>
<dbReference type="InterPro" id="IPR011010">
    <property type="entry name" value="DNA_brk_join_enz"/>
</dbReference>
<evidence type="ECO:0000256" key="1">
    <source>
        <dbReference type="ARBA" id="ARBA00022908"/>
    </source>
</evidence>
<organism evidence="4 5">
    <name type="scientific">Paraburkholderia kirstenboschensis</name>
    <dbReference type="NCBI Taxonomy" id="1245436"/>
    <lineage>
        <taxon>Bacteria</taxon>
        <taxon>Pseudomonadati</taxon>
        <taxon>Pseudomonadota</taxon>
        <taxon>Betaproteobacteria</taxon>
        <taxon>Burkholderiales</taxon>
        <taxon>Burkholderiaceae</taxon>
        <taxon>Paraburkholderia</taxon>
    </lineage>
</organism>
<dbReference type="InterPro" id="IPR013762">
    <property type="entry name" value="Integrase-like_cat_sf"/>
</dbReference>
<keyword evidence="1" id="KW-0229">DNA integration</keyword>
<dbReference type="Proteomes" id="UP001302652">
    <property type="component" value="Chromosome 2"/>
</dbReference>